<dbReference type="RefSeq" id="WP_264504449.1">
    <property type="nucleotide sequence ID" value="NZ_JAPDFL010000001.1"/>
</dbReference>
<dbReference type="SUPFAM" id="SSF51735">
    <property type="entry name" value="NAD(P)-binding Rossmann-fold domains"/>
    <property type="match status" value="1"/>
</dbReference>
<comment type="caution">
    <text evidence="2">The sequence shown here is derived from an EMBL/GenBank/DDBJ whole genome shotgun (WGS) entry which is preliminary data.</text>
</comment>
<dbReference type="InterPro" id="IPR001509">
    <property type="entry name" value="Epimerase_deHydtase"/>
</dbReference>
<accession>A0ABT3GUY0</accession>
<dbReference type="Gene3D" id="3.40.50.720">
    <property type="entry name" value="NAD(P)-binding Rossmann-like Domain"/>
    <property type="match status" value="1"/>
</dbReference>
<organism evidence="2 3">
    <name type="scientific">Pararhodobacter zhoushanensis</name>
    <dbReference type="NCBI Taxonomy" id="2479545"/>
    <lineage>
        <taxon>Bacteria</taxon>
        <taxon>Pseudomonadati</taxon>
        <taxon>Pseudomonadota</taxon>
        <taxon>Alphaproteobacteria</taxon>
        <taxon>Rhodobacterales</taxon>
        <taxon>Paracoccaceae</taxon>
        <taxon>Pararhodobacter</taxon>
    </lineage>
</organism>
<evidence type="ECO:0000313" key="2">
    <source>
        <dbReference type="EMBL" id="MCW1931324.1"/>
    </source>
</evidence>
<evidence type="ECO:0000259" key="1">
    <source>
        <dbReference type="Pfam" id="PF01370"/>
    </source>
</evidence>
<protein>
    <submittedName>
        <fullName evidence="2">NAD-dependent epimerase/dehydratase family protein</fullName>
    </submittedName>
</protein>
<keyword evidence="3" id="KW-1185">Reference proteome</keyword>
<proteinExistence type="predicted"/>
<dbReference type="Proteomes" id="UP001208938">
    <property type="component" value="Unassembled WGS sequence"/>
</dbReference>
<reference evidence="2 3" key="1">
    <citation type="submission" date="2022-10" db="EMBL/GenBank/DDBJ databases">
        <title>Pararhodobacter sp. nov., isolated from marine algae.</title>
        <authorList>
            <person name="Choi B.J."/>
            <person name="Kim J.M."/>
            <person name="Lee J.K."/>
            <person name="Choi D.G."/>
            <person name="Jeon C.O."/>
        </authorList>
    </citation>
    <scope>NUCLEOTIDE SEQUENCE [LARGE SCALE GENOMIC DNA]</scope>
    <source>
        <strain evidence="2 3">ZQ420</strain>
    </source>
</reference>
<dbReference type="PANTHER" id="PTHR48079:SF6">
    <property type="entry name" value="NAD(P)-BINDING DOMAIN-CONTAINING PROTEIN-RELATED"/>
    <property type="match status" value="1"/>
</dbReference>
<name>A0ABT3GUY0_9RHOB</name>
<dbReference type="InterPro" id="IPR051783">
    <property type="entry name" value="NAD(P)-dependent_oxidoreduct"/>
</dbReference>
<evidence type="ECO:0000313" key="3">
    <source>
        <dbReference type="Proteomes" id="UP001208938"/>
    </source>
</evidence>
<dbReference type="EMBL" id="JAPDFL010000001">
    <property type="protein sequence ID" value="MCW1931324.1"/>
    <property type="molecule type" value="Genomic_DNA"/>
</dbReference>
<gene>
    <name evidence="2" type="ORF">OKW52_03335</name>
</gene>
<dbReference type="PANTHER" id="PTHR48079">
    <property type="entry name" value="PROTEIN YEEZ"/>
    <property type="match status" value="1"/>
</dbReference>
<dbReference type="InterPro" id="IPR036291">
    <property type="entry name" value="NAD(P)-bd_dom_sf"/>
</dbReference>
<feature type="domain" description="NAD-dependent epimerase/dehydratase" evidence="1">
    <location>
        <begin position="67"/>
        <end position="192"/>
    </location>
</feature>
<dbReference type="Pfam" id="PF01370">
    <property type="entry name" value="Epimerase"/>
    <property type="match status" value="1"/>
</dbReference>
<sequence>MTGTILIAGASGGIGRRAVQAFTQAGWTVRLYDRSTDLTQAAQGVDVIFNALNPPMYRNWPVEIPRITRMVIDAARASGATVLMPGTVYVYGDQQGPWREDTPHRAASRKGQIRIDMEKAYRAAASDGVRTTILRAGDFLDAENPQTLFNLVVLKGAAKGKVTATGNPDAPRAYANLTDLSRAMVLLAEKRAELSAFADIGFPGLTFSYRDLAQTLQGVTGHPTRVGRFPWWALKIASPVWGFAREMSEMRYLHETPHRIDGTRFQRMFPDFQHTALAPIVAAHLTKPAATAAAVPA</sequence>